<dbReference type="EMBL" id="CP017634">
    <property type="protein sequence ID" value="ATW27769.1"/>
    <property type="molecule type" value="Genomic_DNA"/>
</dbReference>
<reference evidence="3 4" key="1">
    <citation type="submission" date="2016-10" db="EMBL/GenBank/DDBJ databases">
        <title>Complete Genome Sequence of Peptococcaceae strain DCMF.</title>
        <authorList>
            <person name="Edwards R.J."/>
            <person name="Holland S.I."/>
            <person name="Deshpande N.P."/>
            <person name="Wong Y.K."/>
            <person name="Ertan H."/>
            <person name="Manefield M."/>
            <person name="Russell T.L."/>
            <person name="Lee M.J."/>
        </authorList>
    </citation>
    <scope>NUCLEOTIDE SEQUENCE [LARGE SCALE GENOMIC DNA]</scope>
    <source>
        <strain evidence="3 4">DCMF</strain>
    </source>
</reference>
<dbReference type="Pfam" id="PF07883">
    <property type="entry name" value="Cupin_2"/>
    <property type="match status" value="1"/>
</dbReference>
<dbReference type="PANTHER" id="PTHR35848:SF6">
    <property type="entry name" value="CUPIN TYPE-2 DOMAIN-CONTAINING PROTEIN"/>
    <property type="match status" value="1"/>
</dbReference>
<dbReference type="InterPro" id="IPR051610">
    <property type="entry name" value="GPI/OXD"/>
</dbReference>
<feature type="domain" description="Cupin type-2" evidence="2">
    <location>
        <begin position="40"/>
        <end position="105"/>
    </location>
</feature>
<dbReference type="InterPro" id="IPR014710">
    <property type="entry name" value="RmlC-like_jellyroll"/>
</dbReference>
<dbReference type="InterPro" id="IPR013096">
    <property type="entry name" value="Cupin_2"/>
</dbReference>
<evidence type="ECO:0000313" key="3">
    <source>
        <dbReference type="EMBL" id="ATW27769.1"/>
    </source>
</evidence>
<organism evidence="3 4">
    <name type="scientific">Formimonas warabiya</name>
    <dbReference type="NCBI Taxonomy" id="1761012"/>
    <lineage>
        <taxon>Bacteria</taxon>
        <taxon>Bacillati</taxon>
        <taxon>Bacillota</taxon>
        <taxon>Clostridia</taxon>
        <taxon>Eubacteriales</taxon>
        <taxon>Peptococcaceae</taxon>
        <taxon>Candidatus Formimonas</taxon>
    </lineage>
</organism>
<dbReference type="KEGG" id="fwa:DCMF_26145"/>
<name>A0A3G1KZF1_FORW1</name>
<protein>
    <recommendedName>
        <fullName evidence="2">Cupin type-2 domain-containing protein</fullName>
    </recommendedName>
</protein>
<dbReference type="GO" id="GO:0046872">
    <property type="term" value="F:metal ion binding"/>
    <property type="evidence" value="ECO:0007669"/>
    <property type="project" value="UniProtKB-KW"/>
</dbReference>
<dbReference type="AlphaFoldDB" id="A0A3G1KZF1"/>
<dbReference type="SUPFAM" id="SSF51182">
    <property type="entry name" value="RmlC-like cupins"/>
    <property type="match status" value="1"/>
</dbReference>
<gene>
    <name evidence="3" type="ORF">DCMF_26145</name>
</gene>
<dbReference type="PANTHER" id="PTHR35848">
    <property type="entry name" value="OXALATE-BINDING PROTEIN"/>
    <property type="match status" value="1"/>
</dbReference>
<keyword evidence="1" id="KW-0479">Metal-binding</keyword>
<accession>A0A3G1KZF1</accession>
<dbReference type="InterPro" id="IPR011051">
    <property type="entry name" value="RmlC_Cupin_sf"/>
</dbReference>
<dbReference type="OrthoDB" id="9797047at2"/>
<proteinExistence type="predicted"/>
<dbReference type="Gene3D" id="2.60.120.10">
    <property type="entry name" value="Jelly Rolls"/>
    <property type="match status" value="1"/>
</dbReference>
<keyword evidence="4" id="KW-1185">Reference proteome</keyword>
<evidence type="ECO:0000259" key="2">
    <source>
        <dbReference type="Pfam" id="PF07883"/>
    </source>
</evidence>
<dbReference type="RefSeq" id="WP_148137153.1">
    <property type="nucleotide sequence ID" value="NZ_CP017634.1"/>
</dbReference>
<sequence>MGIKILHVDRDYVRIPLVPGGDARAVVWPGMGGKNASLHYVVMKPGQENVPHVHKMSEDIIYVIQGQGVAVDLDQGTEHPFTKGSVIYVPPGIQHTVKATGTEDYIVVGTLAPADTEMYLKAGIKW</sequence>
<evidence type="ECO:0000256" key="1">
    <source>
        <dbReference type="ARBA" id="ARBA00022723"/>
    </source>
</evidence>
<evidence type="ECO:0000313" key="4">
    <source>
        <dbReference type="Proteomes" id="UP000323521"/>
    </source>
</evidence>
<dbReference type="Proteomes" id="UP000323521">
    <property type="component" value="Chromosome"/>
</dbReference>